<evidence type="ECO:0000259" key="8">
    <source>
        <dbReference type="PROSITE" id="PS50113"/>
    </source>
</evidence>
<keyword evidence="3" id="KW-0597">Phosphoprotein</keyword>
<evidence type="ECO:0000313" key="10">
    <source>
        <dbReference type="Proteomes" id="UP001236569"/>
    </source>
</evidence>
<feature type="domain" description="PAC" evidence="8">
    <location>
        <begin position="219"/>
        <end position="271"/>
    </location>
</feature>
<keyword evidence="10" id="KW-1185">Reference proteome</keyword>
<dbReference type="InterPro" id="IPR036890">
    <property type="entry name" value="HATPase_C_sf"/>
</dbReference>
<dbReference type="CDD" id="cd00130">
    <property type="entry name" value="PAS"/>
    <property type="match status" value="1"/>
</dbReference>
<dbReference type="GO" id="GO:0005524">
    <property type="term" value="F:ATP binding"/>
    <property type="evidence" value="ECO:0007669"/>
    <property type="project" value="UniProtKB-KW"/>
</dbReference>
<dbReference type="InterPro" id="IPR003594">
    <property type="entry name" value="HATPase_dom"/>
</dbReference>
<dbReference type="Gene3D" id="3.30.450.20">
    <property type="entry name" value="PAS domain"/>
    <property type="match status" value="2"/>
</dbReference>
<feature type="domain" description="PAS" evidence="7">
    <location>
        <begin position="7"/>
        <end position="83"/>
    </location>
</feature>
<keyword evidence="9" id="KW-0067">ATP-binding</keyword>
<feature type="domain" description="Histidine kinase" evidence="6">
    <location>
        <begin position="289"/>
        <end position="517"/>
    </location>
</feature>
<dbReference type="InterPro" id="IPR000700">
    <property type="entry name" value="PAS-assoc_C"/>
</dbReference>
<dbReference type="PROSITE" id="PS50113">
    <property type="entry name" value="PAC"/>
    <property type="match status" value="1"/>
</dbReference>
<comment type="catalytic activity">
    <reaction evidence="1">
        <text>ATP + protein L-histidine = ADP + protein N-phospho-L-histidine.</text>
        <dbReference type="EC" id="2.7.13.3"/>
    </reaction>
</comment>
<dbReference type="PROSITE" id="PS50109">
    <property type="entry name" value="HIS_KIN"/>
    <property type="match status" value="1"/>
</dbReference>
<dbReference type="InterPro" id="IPR052162">
    <property type="entry name" value="Sensor_kinase/Photoreceptor"/>
</dbReference>
<evidence type="ECO:0000259" key="6">
    <source>
        <dbReference type="PROSITE" id="PS50109"/>
    </source>
</evidence>
<evidence type="ECO:0000256" key="4">
    <source>
        <dbReference type="ARBA" id="ARBA00022679"/>
    </source>
</evidence>
<evidence type="ECO:0000256" key="2">
    <source>
        <dbReference type="ARBA" id="ARBA00012438"/>
    </source>
</evidence>
<dbReference type="EMBL" id="JASHID010000005">
    <property type="protein sequence ID" value="MDI9864564.1"/>
    <property type="molecule type" value="Genomic_DNA"/>
</dbReference>
<gene>
    <name evidence="9" type="ORF">QM480_09540</name>
</gene>
<evidence type="ECO:0000313" key="9">
    <source>
        <dbReference type="EMBL" id="MDI9864564.1"/>
    </source>
</evidence>
<dbReference type="RefSeq" id="WP_283369740.1">
    <property type="nucleotide sequence ID" value="NZ_JASHID010000005.1"/>
</dbReference>
<evidence type="ECO:0000256" key="5">
    <source>
        <dbReference type="ARBA" id="ARBA00022777"/>
    </source>
</evidence>
<dbReference type="SMART" id="SM00388">
    <property type="entry name" value="HisKA"/>
    <property type="match status" value="1"/>
</dbReference>
<proteinExistence type="predicted"/>
<dbReference type="InterPro" id="IPR035965">
    <property type="entry name" value="PAS-like_dom_sf"/>
</dbReference>
<dbReference type="InterPro" id="IPR003661">
    <property type="entry name" value="HisK_dim/P_dom"/>
</dbReference>
<keyword evidence="9" id="KW-0547">Nucleotide-binding</keyword>
<name>A0ABT6YMA6_9BACT</name>
<dbReference type="InterPro" id="IPR036097">
    <property type="entry name" value="HisK_dim/P_sf"/>
</dbReference>
<dbReference type="SUPFAM" id="SSF47384">
    <property type="entry name" value="Homodimeric domain of signal transducing histidine kinase"/>
    <property type="match status" value="1"/>
</dbReference>
<dbReference type="PRINTS" id="PR00344">
    <property type="entry name" value="BCTRLSENSOR"/>
</dbReference>
<dbReference type="Pfam" id="PF00512">
    <property type="entry name" value="HisKA"/>
    <property type="match status" value="1"/>
</dbReference>
<dbReference type="CDD" id="cd00082">
    <property type="entry name" value="HisKA"/>
    <property type="match status" value="1"/>
</dbReference>
<sequence>MPLYQRDNIPLEKFIQLIPDLVYLQEFPSKKITFINRKFTDILGYQKEDLVQNDFLLDFALSESELKKWELRLEEYSKVLNTGERIEYNIEIKHKNGLNVILRHRSMVLKSQNPEAQFEILHIAEDITQLQKHNELILQQRNQLNEAEKIFKYGSWEWYVGADTVRWSDGLYEVFGYNAGDFEDKKMTYGFYQKHIPIHELEYTKNISIQSVQDKKTYYELEHSIIDAKGVFKYLAVKGKCYLDTAGNVIKVLGTTADITQIKNYELALEKKIEELFRSNQDLEQFAYIASHDLQEPLRKITAFANKLTERCSDGLSDDGRFFIDRILYSSDRMKSLIDNLLAYSRISRNNVPLPLSEVNLNQIVQNAIGDLEIPISKKKAQITVEELPIIQAFPSQMHQLFLNLISNAIKFVEDSIQPFVNITVEEASLEEIMKFKLKEPRYWKICIKDNGIGFEDEYKDKIFTMFHRVHGNAEFEGTGLGLAICTKIIDNHKGYLTAQSTLQQGSVFILYLPLKP</sequence>
<dbReference type="InterPro" id="IPR004358">
    <property type="entry name" value="Sig_transdc_His_kin-like_C"/>
</dbReference>
<dbReference type="Gene3D" id="1.10.287.130">
    <property type="match status" value="1"/>
</dbReference>
<organism evidence="9 10">
    <name type="scientific">Flectobacillus longus</name>
    <dbReference type="NCBI Taxonomy" id="2984207"/>
    <lineage>
        <taxon>Bacteria</taxon>
        <taxon>Pseudomonadati</taxon>
        <taxon>Bacteroidota</taxon>
        <taxon>Cytophagia</taxon>
        <taxon>Cytophagales</taxon>
        <taxon>Flectobacillaceae</taxon>
        <taxon>Flectobacillus</taxon>
    </lineage>
</organism>
<evidence type="ECO:0000259" key="7">
    <source>
        <dbReference type="PROSITE" id="PS50112"/>
    </source>
</evidence>
<dbReference type="PROSITE" id="PS50112">
    <property type="entry name" value="PAS"/>
    <property type="match status" value="1"/>
</dbReference>
<dbReference type="InterPro" id="IPR013655">
    <property type="entry name" value="PAS_fold_3"/>
</dbReference>
<dbReference type="NCBIfam" id="TIGR00229">
    <property type="entry name" value="sensory_box"/>
    <property type="match status" value="1"/>
</dbReference>
<reference evidence="9 10" key="1">
    <citation type="submission" date="2023-05" db="EMBL/GenBank/DDBJ databases">
        <title>Novel species of genus Flectobacillus isolated from stream in China.</title>
        <authorList>
            <person name="Lu H."/>
        </authorList>
    </citation>
    <scope>NUCLEOTIDE SEQUENCE [LARGE SCALE GENOMIC DNA]</scope>
    <source>
        <strain evidence="9 10">DC10W</strain>
    </source>
</reference>
<dbReference type="Pfam" id="PF02518">
    <property type="entry name" value="HATPase_c"/>
    <property type="match status" value="1"/>
</dbReference>
<dbReference type="SUPFAM" id="SSF55785">
    <property type="entry name" value="PYP-like sensor domain (PAS domain)"/>
    <property type="match status" value="2"/>
</dbReference>
<keyword evidence="5" id="KW-0418">Kinase</keyword>
<protein>
    <recommendedName>
        <fullName evidence="2">histidine kinase</fullName>
        <ecNumber evidence="2">2.7.13.3</ecNumber>
    </recommendedName>
</protein>
<dbReference type="SMART" id="SM00387">
    <property type="entry name" value="HATPase_c"/>
    <property type="match status" value="1"/>
</dbReference>
<dbReference type="InterPro" id="IPR005467">
    <property type="entry name" value="His_kinase_dom"/>
</dbReference>
<evidence type="ECO:0000256" key="1">
    <source>
        <dbReference type="ARBA" id="ARBA00000085"/>
    </source>
</evidence>
<dbReference type="EC" id="2.7.13.3" evidence="2"/>
<evidence type="ECO:0000256" key="3">
    <source>
        <dbReference type="ARBA" id="ARBA00022553"/>
    </source>
</evidence>
<dbReference type="InterPro" id="IPR000014">
    <property type="entry name" value="PAS"/>
</dbReference>
<dbReference type="SUPFAM" id="SSF55874">
    <property type="entry name" value="ATPase domain of HSP90 chaperone/DNA topoisomerase II/histidine kinase"/>
    <property type="match status" value="1"/>
</dbReference>
<accession>A0ABT6YMA6</accession>
<comment type="caution">
    <text evidence="9">The sequence shown here is derived from an EMBL/GenBank/DDBJ whole genome shotgun (WGS) entry which is preliminary data.</text>
</comment>
<dbReference type="Proteomes" id="UP001236569">
    <property type="component" value="Unassembled WGS sequence"/>
</dbReference>
<keyword evidence="4" id="KW-0808">Transferase</keyword>
<dbReference type="PANTHER" id="PTHR43304:SF1">
    <property type="entry name" value="PAC DOMAIN-CONTAINING PROTEIN"/>
    <property type="match status" value="1"/>
</dbReference>
<dbReference type="Pfam" id="PF13426">
    <property type="entry name" value="PAS_9"/>
    <property type="match status" value="1"/>
</dbReference>
<dbReference type="Pfam" id="PF08447">
    <property type="entry name" value="PAS_3"/>
    <property type="match status" value="1"/>
</dbReference>
<dbReference type="Gene3D" id="3.30.565.10">
    <property type="entry name" value="Histidine kinase-like ATPase, C-terminal domain"/>
    <property type="match status" value="1"/>
</dbReference>
<dbReference type="PANTHER" id="PTHR43304">
    <property type="entry name" value="PHYTOCHROME-LIKE PROTEIN CPH1"/>
    <property type="match status" value="1"/>
</dbReference>